<proteinExistence type="predicted"/>
<gene>
    <name evidence="2" type="primary">nvj1</name>
</gene>
<dbReference type="EMBL" id="AM850116">
    <property type="protein sequence ID" value="CAO98811.1"/>
    <property type="molecule type" value="Genomic_DNA"/>
</dbReference>
<evidence type="ECO:0000313" key="2">
    <source>
        <dbReference type="EMBL" id="CAO98811.1"/>
    </source>
</evidence>
<name>A7WPF7_NAKDE</name>
<accession>A7WPF7</accession>
<feature type="region of interest" description="Disordered" evidence="1">
    <location>
        <begin position="181"/>
        <end position="223"/>
    </location>
</feature>
<dbReference type="AlphaFoldDB" id="A7WPF7"/>
<organism evidence="2">
    <name type="scientific">Nakaseomyces delphensis</name>
    <name type="common">Yeast</name>
    <name type="synonym">Kluyveromyces delphensis</name>
    <dbReference type="NCBI Taxonomy" id="51657"/>
    <lineage>
        <taxon>Eukaryota</taxon>
        <taxon>Fungi</taxon>
        <taxon>Dikarya</taxon>
        <taxon>Ascomycota</taxon>
        <taxon>Saccharomycotina</taxon>
        <taxon>Saccharomycetes</taxon>
        <taxon>Saccharomycetales</taxon>
        <taxon>Saccharomycetaceae</taxon>
        <taxon>Nakaseomyces</taxon>
    </lineage>
</organism>
<evidence type="ECO:0000256" key="1">
    <source>
        <dbReference type="SAM" id="MobiDB-lite"/>
    </source>
</evidence>
<sequence>MARPPVLQYGIPISVTIGMWKGLRKYLAPRLPYNMLEQPSEYEQWSDDYLVPEIPDLVKEIVPENIKNSSIGTWVQKVNDKFWEMDPRISIFILLLIILSPLLAKTSNEKVQEREGIDMNHKIRQLSIEKEEHVDHELYAERRESAQVVAVKDFGLSPNIIKDELANVPSLGHDEYCGLESDVRKTPSASSSSLDSKGSKINESSPHLPLQVSPAKTSNSDAQINNFQAYSQPFTY</sequence>
<dbReference type="PhylomeDB" id="A7WPF7"/>
<feature type="compositionally biased region" description="Polar residues" evidence="1">
    <location>
        <begin position="214"/>
        <end position="223"/>
    </location>
</feature>
<reference evidence="2" key="1">
    <citation type="submission" date="2007-08" db="EMBL/GenBank/DDBJ databases">
        <title>Nakaseomyces delphensis UTP9, NVJ1, MDM31, EGD2, YHR192W, CTF8, ERG9, and PTH1 genes, complete CDS, and MSU1 gene, partial CDS.</title>
        <authorList>
            <person name="Wolfe K.H."/>
        </authorList>
    </citation>
    <scope>NUCLEOTIDE SEQUENCE</scope>
    <source>
        <strain evidence="2">CBS 2170</strain>
    </source>
</reference>
<protein>
    <submittedName>
        <fullName evidence="2">Nuclear envelope protein</fullName>
    </submittedName>
</protein>